<sequence>MAKEDAKPMGVCEKLFNALSLNPSFRPIRRLTFRENTTDAAANPTQNHSNNVLKTDANPKPAKLPEPKPDRRPPPAMPARAVTEKGNIVTWSTDPTVPVPTHPKQQQLPPPPPAVPIPAPPKRVALPPPEAETEEKKKSINEKAAEYIKNAKIKIRANTFARTHTTKKAS</sequence>
<evidence type="ECO:0000256" key="1">
    <source>
        <dbReference type="SAM" id="MobiDB-lite"/>
    </source>
</evidence>
<reference evidence="2 3" key="1">
    <citation type="submission" date="2023-10" db="EMBL/GenBank/DDBJ databases">
        <title>Chromosome-scale genome assembly provides insights into flower coloration mechanisms of Canna indica.</title>
        <authorList>
            <person name="Li C."/>
        </authorList>
    </citation>
    <scope>NUCLEOTIDE SEQUENCE [LARGE SCALE GENOMIC DNA]</scope>
    <source>
        <tissue evidence="2">Flower</tissue>
    </source>
</reference>
<dbReference type="PANTHER" id="PTHR36746:SF3">
    <property type="entry name" value="DUF4005 DOMAIN-CONTAINING PROTEIN"/>
    <property type="match status" value="1"/>
</dbReference>
<name>A0AAQ3L3Z2_9LILI</name>
<evidence type="ECO:0000313" key="3">
    <source>
        <dbReference type="Proteomes" id="UP001327560"/>
    </source>
</evidence>
<feature type="region of interest" description="Disordered" evidence="1">
    <location>
        <begin position="36"/>
        <end position="139"/>
    </location>
</feature>
<feature type="compositionally biased region" description="Basic and acidic residues" evidence="1">
    <location>
        <begin position="63"/>
        <end position="73"/>
    </location>
</feature>
<protein>
    <submittedName>
        <fullName evidence="2">Uncharacterized protein</fullName>
    </submittedName>
</protein>
<evidence type="ECO:0000313" key="2">
    <source>
        <dbReference type="EMBL" id="WOL20253.1"/>
    </source>
</evidence>
<keyword evidence="3" id="KW-1185">Reference proteome</keyword>
<feature type="compositionally biased region" description="Pro residues" evidence="1">
    <location>
        <begin position="108"/>
        <end position="130"/>
    </location>
</feature>
<dbReference type="Proteomes" id="UP001327560">
    <property type="component" value="Chromosome 9"/>
</dbReference>
<dbReference type="EMBL" id="CP136898">
    <property type="protein sequence ID" value="WOL20253.1"/>
    <property type="molecule type" value="Genomic_DNA"/>
</dbReference>
<dbReference type="AlphaFoldDB" id="A0AAQ3L3Z2"/>
<feature type="compositionally biased region" description="Polar residues" evidence="1">
    <location>
        <begin position="38"/>
        <end position="53"/>
    </location>
</feature>
<dbReference type="PANTHER" id="PTHR36746">
    <property type="entry name" value="BNAC04G51760D PROTEIN"/>
    <property type="match status" value="1"/>
</dbReference>
<gene>
    <name evidence="2" type="ORF">Cni_G29057</name>
</gene>
<proteinExistence type="predicted"/>
<accession>A0AAQ3L3Z2</accession>
<organism evidence="2 3">
    <name type="scientific">Canna indica</name>
    <name type="common">Indian-shot</name>
    <dbReference type="NCBI Taxonomy" id="4628"/>
    <lineage>
        <taxon>Eukaryota</taxon>
        <taxon>Viridiplantae</taxon>
        <taxon>Streptophyta</taxon>
        <taxon>Embryophyta</taxon>
        <taxon>Tracheophyta</taxon>
        <taxon>Spermatophyta</taxon>
        <taxon>Magnoliopsida</taxon>
        <taxon>Liliopsida</taxon>
        <taxon>Zingiberales</taxon>
        <taxon>Cannaceae</taxon>
        <taxon>Canna</taxon>
    </lineage>
</organism>